<evidence type="ECO:0000313" key="9">
    <source>
        <dbReference type="EMBL" id="APD73742.1"/>
    </source>
</evidence>
<protein>
    <submittedName>
        <fullName evidence="9">Variant surface glycoprotein 1125.1557</fullName>
    </submittedName>
</protein>
<evidence type="ECO:0000256" key="4">
    <source>
        <dbReference type="ARBA" id="ARBA00023136"/>
    </source>
</evidence>
<dbReference type="Pfam" id="PF00913">
    <property type="entry name" value="Trypan_glycop"/>
    <property type="match status" value="1"/>
</dbReference>
<dbReference type="GO" id="GO:0042783">
    <property type="term" value="P:symbiont-mediated evasion of host immune response"/>
    <property type="evidence" value="ECO:0007669"/>
    <property type="project" value="InterPro"/>
</dbReference>
<keyword evidence="6" id="KW-0449">Lipoprotein</keyword>
<sequence length="283" mass="30251">MDKCITKTTRNKALNLAKQLAAMWLLTTVAQGAQHASLSWNKFHPVCKLGAFLTKVPAEAKRQTAAALEQLKAAGEAENHARLAALARSDLNAFIVYAATAAAADECTNITQNKLATITADAIDPIETSTKMTGCIAEMVVFLKAALKCGSTTGYCFSTGSHKSPIKDTTIDGIDCEKFDHKLRQDRLEFGSDVITSTGFARLNIASLFSSQNSKCTLLEKWNSDTAAAADVFQTNGPHTLLNGILDLTASAPAAKIQDKTKIAANWHVSSARTAADKLYNAL</sequence>
<dbReference type="GO" id="GO:0098552">
    <property type="term" value="C:side of membrane"/>
    <property type="evidence" value="ECO:0007669"/>
    <property type="project" value="UniProtKB-KW"/>
</dbReference>
<dbReference type="GO" id="GO:0005886">
    <property type="term" value="C:plasma membrane"/>
    <property type="evidence" value="ECO:0007669"/>
    <property type="project" value="UniProtKB-SubCell"/>
</dbReference>
<dbReference type="VEuPathDB" id="TriTrypDB:Tb11.v5.0115"/>
<feature type="signal peptide" evidence="7">
    <location>
        <begin position="1"/>
        <end position="32"/>
    </location>
</feature>
<evidence type="ECO:0000256" key="1">
    <source>
        <dbReference type="ARBA" id="ARBA00004609"/>
    </source>
</evidence>
<dbReference type="SUPFAM" id="SSF58087">
    <property type="entry name" value="Variant surface glycoprotein (N-terminal domain)"/>
    <property type="match status" value="1"/>
</dbReference>
<evidence type="ECO:0000256" key="7">
    <source>
        <dbReference type="SAM" id="SignalP"/>
    </source>
</evidence>
<dbReference type="VEuPathDB" id="TriTrypDB:Tb427_000123200"/>
<dbReference type="Gene3D" id="3.90.150.10">
    <property type="entry name" value="Variant Surface Glycoprotein, subunit A domain 1"/>
    <property type="match status" value="1"/>
</dbReference>
<evidence type="ECO:0000256" key="5">
    <source>
        <dbReference type="ARBA" id="ARBA00023180"/>
    </source>
</evidence>
<evidence type="ECO:0000256" key="3">
    <source>
        <dbReference type="ARBA" id="ARBA00022622"/>
    </source>
</evidence>
<evidence type="ECO:0000256" key="6">
    <source>
        <dbReference type="ARBA" id="ARBA00023288"/>
    </source>
</evidence>
<keyword evidence="3" id="KW-0336">GPI-anchor</keyword>
<keyword evidence="2" id="KW-1003">Cell membrane</keyword>
<keyword evidence="4" id="KW-0472">Membrane</keyword>
<reference evidence="9" key="1">
    <citation type="submission" date="2016-08" db="EMBL/GenBank/DDBJ databases">
        <title>VSG repertoire of Trypanosoma brucei EATRO 1125.</title>
        <authorList>
            <person name="Cross G.A."/>
        </authorList>
    </citation>
    <scope>NUCLEOTIDE SEQUENCE</scope>
    <source>
        <strain evidence="9">EATRO 1125</strain>
    </source>
</reference>
<feature type="domain" description="Trypanosome variant surface glycoprotein A-type N-terminal" evidence="8">
    <location>
        <begin position="23"/>
        <end position="272"/>
    </location>
</feature>
<feature type="chain" id="PRO_5012746256" evidence="7">
    <location>
        <begin position="33"/>
        <end position="283"/>
    </location>
</feature>
<organism evidence="9">
    <name type="scientific">Trypanosoma brucei</name>
    <dbReference type="NCBI Taxonomy" id="5691"/>
    <lineage>
        <taxon>Eukaryota</taxon>
        <taxon>Discoba</taxon>
        <taxon>Euglenozoa</taxon>
        <taxon>Kinetoplastea</taxon>
        <taxon>Metakinetoplastina</taxon>
        <taxon>Trypanosomatida</taxon>
        <taxon>Trypanosomatidae</taxon>
        <taxon>Trypanosoma</taxon>
    </lineage>
</organism>
<dbReference type="EMBL" id="KX699786">
    <property type="protein sequence ID" value="APD73742.1"/>
    <property type="molecule type" value="Genomic_DNA"/>
</dbReference>
<proteinExistence type="predicted"/>
<keyword evidence="5" id="KW-0325">Glycoprotein</keyword>
<evidence type="ECO:0000259" key="8">
    <source>
        <dbReference type="Pfam" id="PF00913"/>
    </source>
</evidence>
<keyword evidence="7" id="KW-0732">Signal</keyword>
<name>A0A1J0R784_9TRYP</name>
<dbReference type="InterPro" id="IPR001812">
    <property type="entry name" value="Trypano_VSG_A_N_dom"/>
</dbReference>
<dbReference type="AlphaFoldDB" id="A0A1J0R784"/>
<accession>A0A1J0R784</accession>
<evidence type="ECO:0000256" key="2">
    <source>
        <dbReference type="ARBA" id="ARBA00022475"/>
    </source>
</evidence>
<comment type="subcellular location">
    <subcellularLocation>
        <location evidence="1">Cell membrane</location>
        <topology evidence="1">Lipid-anchor</topology>
        <topology evidence="1">GPI-anchor</topology>
    </subcellularLocation>
</comment>